<dbReference type="Gene3D" id="1.10.10.60">
    <property type="entry name" value="Homeodomain-like"/>
    <property type="match status" value="1"/>
</dbReference>
<dbReference type="Pfam" id="PF13936">
    <property type="entry name" value="HTH_38"/>
    <property type="match status" value="1"/>
</dbReference>
<comment type="caution">
    <text evidence="2">The sequence shown here is derived from an EMBL/GenBank/DDBJ whole genome shotgun (WGS) entry which is preliminary data.</text>
</comment>
<dbReference type="Proteomes" id="UP000306420">
    <property type="component" value="Unassembled WGS sequence"/>
</dbReference>
<dbReference type="AlphaFoldDB" id="A0A5R9DRK3"/>
<organism evidence="2 3">
    <name type="scientific">Ruoffia tabacinasalis</name>
    <dbReference type="NCBI Taxonomy" id="87458"/>
    <lineage>
        <taxon>Bacteria</taxon>
        <taxon>Bacillati</taxon>
        <taxon>Bacillota</taxon>
        <taxon>Bacilli</taxon>
        <taxon>Lactobacillales</taxon>
        <taxon>Aerococcaceae</taxon>
        <taxon>Ruoffia</taxon>
    </lineage>
</organism>
<protein>
    <submittedName>
        <fullName evidence="2">Helix-turn-helix domain-containing protein</fullName>
    </submittedName>
</protein>
<sequence>MLVTTKTYTRRSVMSYTHLTIEERSKIEILYQEGYKINRIAQLIGRHRST</sequence>
<reference evidence="2 3" key="1">
    <citation type="submission" date="2019-05" db="EMBL/GenBank/DDBJ databases">
        <title>The metagenome of a microbial culture collection derived from dairy environment covers the genomic content of the human microbiome.</title>
        <authorList>
            <person name="Roder T."/>
            <person name="Wuthrich D."/>
            <person name="Sattari Z."/>
            <person name="Von Ah U."/>
            <person name="Bar C."/>
            <person name="Ronchi F."/>
            <person name="Macpherson A.J."/>
            <person name="Ganal-Vonarburg S.C."/>
            <person name="Bruggmann R."/>
            <person name="Vergeres G."/>
        </authorList>
    </citation>
    <scope>NUCLEOTIDE SEQUENCE [LARGE SCALE GENOMIC DNA]</scope>
    <source>
        <strain evidence="2 3">FAM 24227</strain>
    </source>
</reference>
<accession>A0A5R9DRK3</accession>
<proteinExistence type="predicted"/>
<evidence type="ECO:0000259" key="1">
    <source>
        <dbReference type="Pfam" id="PF13936"/>
    </source>
</evidence>
<gene>
    <name evidence="2" type="ORF">FEZ33_12215</name>
</gene>
<name>A0A5R9DRK3_9LACT</name>
<feature type="non-terminal residue" evidence="2">
    <location>
        <position position="50"/>
    </location>
</feature>
<dbReference type="EMBL" id="VBSP01000102">
    <property type="protein sequence ID" value="TLQ37781.1"/>
    <property type="molecule type" value="Genomic_DNA"/>
</dbReference>
<dbReference type="InterPro" id="IPR025246">
    <property type="entry name" value="IS30-like_HTH"/>
</dbReference>
<dbReference type="OrthoDB" id="9776104at2"/>
<evidence type="ECO:0000313" key="2">
    <source>
        <dbReference type="EMBL" id="TLQ37781.1"/>
    </source>
</evidence>
<feature type="domain" description="Transposase IS30-like HTH" evidence="1">
    <location>
        <begin position="15"/>
        <end position="50"/>
    </location>
</feature>
<evidence type="ECO:0000313" key="3">
    <source>
        <dbReference type="Proteomes" id="UP000306420"/>
    </source>
</evidence>